<dbReference type="Gene3D" id="3.20.20.370">
    <property type="entry name" value="Glycoside hydrolase/deacetylase"/>
    <property type="match status" value="1"/>
</dbReference>
<dbReference type="PANTHER" id="PTHR31609:SF1">
    <property type="entry name" value="CARBOHYDRATE DEACETYLASE"/>
    <property type="match status" value="1"/>
</dbReference>
<accession>A0A1V1HZZ9</accession>
<keyword evidence="7" id="KW-1185">Reference proteome</keyword>
<sequence length="244" mass="28167">MSKLIVNADDFGYSEAVNYGIISAHRNGIVTSTTMMANMPGFDHAVNLLKENKDLGCGVHMTLSCNKPLNDNLKSLVDENGMFYRRINEEVLNKIDLDELYYEFCSQIDKVKNAGIEITHLDSHHHVHTILYFKEVIKAIMDKYNLKIRGGFEYESDYKENVIPCVDLFYDKNVDIEFFNNNMAKIKSYDICDLMTHPAFIDNYLLNSTSYAINRAKEYEILTSKKVKTILNENEIILTNYKNL</sequence>
<comment type="cofactor">
    <cofactor evidence="1">
        <name>Mg(2+)</name>
        <dbReference type="ChEBI" id="CHEBI:18420"/>
    </cofactor>
</comment>
<keyword evidence="3" id="KW-0378">Hydrolase</keyword>
<evidence type="ECO:0000256" key="5">
    <source>
        <dbReference type="ARBA" id="ARBA00023277"/>
    </source>
</evidence>
<dbReference type="InterPro" id="IPR022948">
    <property type="entry name" value="COD_ChbG_bac"/>
</dbReference>
<dbReference type="GO" id="GO:0000272">
    <property type="term" value="P:polysaccharide catabolic process"/>
    <property type="evidence" value="ECO:0007669"/>
    <property type="project" value="InterPro"/>
</dbReference>
<dbReference type="CDD" id="cd10803">
    <property type="entry name" value="YdjC_EF3048_like"/>
    <property type="match status" value="1"/>
</dbReference>
<evidence type="ECO:0000256" key="3">
    <source>
        <dbReference type="ARBA" id="ARBA00022801"/>
    </source>
</evidence>
<evidence type="ECO:0000256" key="2">
    <source>
        <dbReference type="ARBA" id="ARBA00022723"/>
    </source>
</evidence>
<keyword evidence="2" id="KW-0479">Metal-binding</keyword>
<evidence type="ECO:0000313" key="6">
    <source>
        <dbReference type="EMBL" id="CED93558.1"/>
    </source>
</evidence>
<dbReference type="Proteomes" id="UP000245622">
    <property type="component" value="Chromosome 1"/>
</dbReference>
<gene>
    <name evidence="6" type="ORF">CRIB_806</name>
</gene>
<proteinExistence type="predicted"/>
<dbReference type="PANTHER" id="PTHR31609">
    <property type="entry name" value="YDJC DEACETYLASE FAMILY MEMBER"/>
    <property type="match status" value="1"/>
</dbReference>
<dbReference type="InterPro" id="IPR006879">
    <property type="entry name" value="YdjC-like"/>
</dbReference>
<dbReference type="GO" id="GO:0019213">
    <property type="term" value="F:deacetylase activity"/>
    <property type="evidence" value="ECO:0007669"/>
    <property type="project" value="TreeGrafter"/>
</dbReference>
<name>A0A1V1HZZ9_9FIRM</name>
<evidence type="ECO:0000256" key="4">
    <source>
        <dbReference type="ARBA" id="ARBA00022842"/>
    </source>
</evidence>
<dbReference type="AlphaFoldDB" id="A0A1V1HZZ9"/>
<keyword evidence="5" id="KW-0119">Carbohydrate metabolism</keyword>
<dbReference type="GO" id="GO:0016811">
    <property type="term" value="F:hydrolase activity, acting on carbon-nitrogen (but not peptide) bonds, in linear amides"/>
    <property type="evidence" value="ECO:0007669"/>
    <property type="project" value="InterPro"/>
</dbReference>
<keyword evidence="4" id="KW-0460">Magnesium</keyword>
<dbReference type="SUPFAM" id="SSF88713">
    <property type="entry name" value="Glycoside hydrolase/deacetylase"/>
    <property type="match status" value="1"/>
</dbReference>
<dbReference type="KEGG" id="ril:CRIB_806"/>
<dbReference type="GO" id="GO:0046872">
    <property type="term" value="F:metal ion binding"/>
    <property type="evidence" value="ECO:0007669"/>
    <property type="project" value="UniProtKB-KW"/>
</dbReference>
<evidence type="ECO:0000256" key="1">
    <source>
        <dbReference type="ARBA" id="ARBA00001946"/>
    </source>
</evidence>
<evidence type="ECO:0000313" key="7">
    <source>
        <dbReference type="Proteomes" id="UP000245622"/>
    </source>
</evidence>
<reference evidence="6 7" key="1">
    <citation type="submission" date="2014-04" db="EMBL/GenBank/DDBJ databases">
        <authorList>
            <person name="Hornung B.V."/>
        </authorList>
    </citation>
    <scope>NUCLEOTIDE SEQUENCE [LARGE SCALE GENOMIC DNA]</scope>
    <source>
        <strain evidence="6 7">CRIB</strain>
    </source>
</reference>
<dbReference type="InterPro" id="IPR011330">
    <property type="entry name" value="Glyco_hydro/deAcase_b/a-brl"/>
</dbReference>
<dbReference type="Pfam" id="PF04794">
    <property type="entry name" value="YdjC"/>
    <property type="match status" value="1"/>
</dbReference>
<dbReference type="EMBL" id="LN555523">
    <property type="protein sequence ID" value="CED93558.1"/>
    <property type="molecule type" value="Genomic_DNA"/>
</dbReference>
<protein>
    <submittedName>
        <fullName evidence="6">YdjC-like protein</fullName>
    </submittedName>
</protein>
<dbReference type="NCBIfam" id="NF002559">
    <property type="entry name" value="PRK02134.1"/>
    <property type="match status" value="1"/>
</dbReference>
<organism evidence="6 7">
    <name type="scientific">Romboutsia ilealis</name>
    <dbReference type="NCBI Taxonomy" id="1115758"/>
    <lineage>
        <taxon>Bacteria</taxon>
        <taxon>Bacillati</taxon>
        <taxon>Bacillota</taxon>
        <taxon>Clostridia</taxon>
        <taxon>Peptostreptococcales</taxon>
        <taxon>Peptostreptococcaceae</taxon>
        <taxon>Romboutsia</taxon>
    </lineage>
</organism>